<evidence type="ECO:0000313" key="10">
    <source>
        <dbReference type="EMBL" id="KWU04544.1"/>
    </source>
</evidence>
<dbReference type="InterPro" id="IPR003593">
    <property type="entry name" value="AAA+_ATPase"/>
</dbReference>
<reference evidence="10 11" key="1">
    <citation type="journal article" date="2016" name="Microbiology (Mosc.)">
        <title>Comparison of Lactobacillus crispatus isolates from Lactobacillus-dominated vaginal microbiomes with isolates from microbiomes containing bacterial vaginosis-associated bacteria.</title>
        <authorList>
            <person name="Abdelmaksoud A.A."/>
            <person name="Koparde V.N."/>
            <person name="Sheth N.U."/>
            <person name="Serrano M.G."/>
            <person name="Glascock A.L."/>
            <person name="Fettweis J.M."/>
            <person name="Strauss Iii J.F."/>
            <person name="Buck G.A."/>
            <person name="Jefferson K.K."/>
        </authorList>
    </citation>
    <scope>NUCLEOTIDE SEQUENCE [LARGE SCALE GENOMIC DNA]</scope>
    <source>
        <strain evidence="10 11">VMC3</strain>
    </source>
</reference>
<evidence type="ECO:0000256" key="4">
    <source>
        <dbReference type="ARBA" id="ARBA00022840"/>
    </source>
</evidence>
<organism evidence="10 11">
    <name type="scientific">Lactobacillus crispatus</name>
    <dbReference type="NCBI Taxonomy" id="47770"/>
    <lineage>
        <taxon>Bacteria</taxon>
        <taxon>Bacillati</taxon>
        <taxon>Bacillota</taxon>
        <taxon>Bacilli</taxon>
        <taxon>Lactobacillales</taxon>
        <taxon>Lactobacillaceae</taxon>
        <taxon>Lactobacillus</taxon>
    </lineage>
</organism>
<feature type="domain" description="ABC transmembrane type-1" evidence="9">
    <location>
        <begin position="12"/>
        <end position="288"/>
    </location>
</feature>
<keyword evidence="3" id="KW-0547">Nucleotide-binding</keyword>
<evidence type="ECO:0000256" key="6">
    <source>
        <dbReference type="ARBA" id="ARBA00023136"/>
    </source>
</evidence>
<dbReference type="AlphaFoldDB" id="A0A109DFK2"/>
<proteinExistence type="predicted"/>
<name>A0A109DFK2_9LACO</name>
<dbReference type="GO" id="GO:0005524">
    <property type="term" value="F:ATP binding"/>
    <property type="evidence" value="ECO:0007669"/>
    <property type="project" value="UniProtKB-KW"/>
</dbReference>
<dbReference type="GO" id="GO:0016887">
    <property type="term" value="F:ATP hydrolysis activity"/>
    <property type="evidence" value="ECO:0007669"/>
    <property type="project" value="InterPro"/>
</dbReference>
<dbReference type="InterPro" id="IPR003439">
    <property type="entry name" value="ABC_transporter-like_ATP-bd"/>
</dbReference>
<protein>
    <submittedName>
        <fullName evidence="10">ABC transporter permease</fullName>
    </submittedName>
</protein>
<keyword evidence="2 7" id="KW-0812">Transmembrane</keyword>
<dbReference type="CDD" id="cd03228">
    <property type="entry name" value="ABCC_MRP_Like"/>
    <property type="match status" value="1"/>
</dbReference>
<dbReference type="PROSITE" id="PS50929">
    <property type="entry name" value="ABC_TM1F"/>
    <property type="match status" value="1"/>
</dbReference>
<dbReference type="Pfam" id="PF00005">
    <property type="entry name" value="ABC_tran"/>
    <property type="match status" value="1"/>
</dbReference>
<evidence type="ECO:0000256" key="5">
    <source>
        <dbReference type="ARBA" id="ARBA00022989"/>
    </source>
</evidence>
<dbReference type="PROSITE" id="PS50893">
    <property type="entry name" value="ABC_TRANSPORTER_2"/>
    <property type="match status" value="1"/>
</dbReference>
<dbReference type="GO" id="GO:0140359">
    <property type="term" value="F:ABC-type transporter activity"/>
    <property type="evidence" value="ECO:0007669"/>
    <property type="project" value="InterPro"/>
</dbReference>
<evidence type="ECO:0000256" key="2">
    <source>
        <dbReference type="ARBA" id="ARBA00022692"/>
    </source>
</evidence>
<keyword evidence="4" id="KW-0067">ATP-binding</keyword>
<feature type="transmembrane region" description="Helical" evidence="7">
    <location>
        <begin position="146"/>
        <end position="163"/>
    </location>
</feature>
<comment type="subcellular location">
    <subcellularLocation>
        <location evidence="1">Cell membrane</location>
        <topology evidence="1">Multi-pass membrane protein</topology>
    </subcellularLocation>
</comment>
<dbReference type="PANTHER" id="PTHR24221">
    <property type="entry name" value="ATP-BINDING CASSETTE SUB-FAMILY B"/>
    <property type="match status" value="1"/>
</dbReference>
<dbReference type="SUPFAM" id="SSF90123">
    <property type="entry name" value="ABC transporter transmembrane region"/>
    <property type="match status" value="1"/>
</dbReference>
<dbReference type="Proteomes" id="UP000067598">
    <property type="component" value="Unassembled WGS sequence"/>
</dbReference>
<dbReference type="GO" id="GO:0005886">
    <property type="term" value="C:plasma membrane"/>
    <property type="evidence" value="ECO:0007669"/>
    <property type="project" value="UniProtKB-SubCell"/>
</dbReference>
<dbReference type="Gene3D" id="3.40.50.300">
    <property type="entry name" value="P-loop containing nucleotide triphosphate hydrolases"/>
    <property type="match status" value="1"/>
</dbReference>
<dbReference type="SMART" id="SM00382">
    <property type="entry name" value="AAA"/>
    <property type="match status" value="1"/>
</dbReference>
<dbReference type="InterPro" id="IPR039421">
    <property type="entry name" value="Type_1_exporter"/>
</dbReference>
<dbReference type="Gene3D" id="1.20.1560.10">
    <property type="entry name" value="ABC transporter type 1, transmembrane domain"/>
    <property type="match status" value="1"/>
</dbReference>
<dbReference type="GO" id="GO:0034040">
    <property type="term" value="F:ATPase-coupled lipid transmembrane transporter activity"/>
    <property type="evidence" value="ECO:0007669"/>
    <property type="project" value="TreeGrafter"/>
</dbReference>
<dbReference type="InterPro" id="IPR036640">
    <property type="entry name" value="ABC1_TM_sf"/>
</dbReference>
<evidence type="ECO:0000256" key="7">
    <source>
        <dbReference type="SAM" id="Phobius"/>
    </source>
</evidence>
<dbReference type="SUPFAM" id="SSF52540">
    <property type="entry name" value="P-loop containing nucleoside triphosphate hydrolases"/>
    <property type="match status" value="1"/>
</dbReference>
<keyword evidence="5 7" id="KW-1133">Transmembrane helix</keyword>
<feature type="transmembrane region" description="Helical" evidence="7">
    <location>
        <begin position="46"/>
        <end position="66"/>
    </location>
</feature>
<dbReference type="EMBL" id="LJGP01000007">
    <property type="protein sequence ID" value="KWU04544.1"/>
    <property type="molecule type" value="Genomic_DNA"/>
</dbReference>
<feature type="domain" description="ABC transporter" evidence="8">
    <location>
        <begin position="316"/>
        <end position="521"/>
    </location>
</feature>
<dbReference type="PANTHER" id="PTHR24221:SF654">
    <property type="entry name" value="ATP-BINDING CASSETTE SUB-FAMILY B MEMBER 6"/>
    <property type="match status" value="1"/>
</dbReference>
<dbReference type="InterPro" id="IPR017871">
    <property type="entry name" value="ABC_transporter-like_CS"/>
</dbReference>
<evidence type="ECO:0000259" key="8">
    <source>
        <dbReference type="PROSITE" id="PS50893"/>
    </source>
</evidence>
<gene>
    <name evidence="10" type="ORF">AEL95_01505</name>
</gene>
<dbReference type="InterPro" id="IPR011527">
    <property type="entry name" value="ABC1_TM_dom"/>
</dbReference>
<evidence type="ECO:0000256" key="1">
    <source>
        <dbReference type="ARBA" id="ARBA00004651"/>
    </source>
</evidence>
<dbReference type="InterPro" id="IPR027417">
    <property type="entry name" value="P-loop_NTPase"/>
</dbReference>
<dbReference type="Pfam" id="PF00664">
    <property type="entry name" value="ABC_membrane"/>
    <property type="match status" value="1"/>
</dbReference>
<comment type="caution">
    <text evidence="10">The sequence shown here is derived from an EMBL/GenBank/DDBJ whole genome shotgun (WGS) entry which is preliminary data.</text>
</comment>
<feature type="transmembrane region" description="Helical" evidence="7">
    <location>
        <begin position="121"/>
        <end position="140"/>
    </location>
</feature>
<accession>A0A109DFK2</accession>
<feature type="transmembrane region" description="Helical" evidence="7">
    <location>
        <begin position="259"/>
        <end position="277"/>
    </location>
</feature>
<evidence type="ECO:0000259" key="9">
    <source>
        <dbReference type="PROSITE" id="PS50929"/>
    </source>
</evidence>
<feature type="transmembrane region" description="Helical" evidence="7">
    <location>
        <begin position="231"/>
        <end position="253"/>
    </location>
</feature>
<keyword evidence="6 7" id="KW-0472">Membrane</keyword>
<evidence type="ECO:0000256" key="3">
    <source>
        <dbReference type="ARBA" id="ARBA00022741"/>
    </source>
</evidence>
<evidence type="ECO:0000313" key="11">
    <source>
        <dbReference type="Proteomes" id="UP000067598"/>
    </source>
</evidence>
<dbReference type="RefSeq" id="WP_060461723.1">
    <property type="nucleotide sequence ID" value="NZ_AP025162.1"/>
</dbReference>
<dbReference type="PATRIC" id="fig|47770.28.peg.1863"/>
<sequence length="522" mass="58524">MKKFIDLKWFSLSIILSCLSGLSLPFSTWSYSEIFALITGKSIPNTVRMIIVITVLQILLVIVEYLNNRVINRNVALFNQEVREYLMQTDFVKTGEKEISNRISFINNDLNLIEEKYFRQLFSLVSTVVKIVGIVTIALINSVVLTLVFVAFASLSSLIPSLFSKKTAKQSSNWSKSTGSYVTFMSDLLKNINTVLNYNVLSLFVKKGSKVIKNSVENKRERDDTIAKSDFYVDLLAYSLDFLPIGIGIIMVIQGHIALASFVAVQYSSAWIVNSFFSINSIRNQIAATKPMTAKLLSFKPLTTKQDEAPVKFKQLNMYNVTFGYQADSPVLNNVSLCVNKGDKILLTGKSGEGKSTLLKVLMGKLSPQKGRVLVNDQAVETQIFSEVQQSSQIFNETLRFNLTLGKQFDQKQIVAAAQQAGLTNYLQKHGLDTVIEENGHNLSGGERKRIELARAFLFQREILVVDEGTASLDPQTAEQIHNVFLNSPLTVIEIDHHISSTTMKKFTHHFDLENGKLVNIF</sequence>
<dbReference type="PROSITE" id="PS00211">
    <property type="entry name" value="ABC_TRANSPORTER_1"/>
    <property type="match status" value="1"/>
</dbReference>